<proteinExistence type="inferred from homology"/>
<reference evidence="3 4" key="1">
    <citation type="submission" date="2020-09" db="EMBL/GenBank/DDBJ databases">
        <title>Roseomonas.</title>
        <authorList>
            <person name="Zhu W."/>
        </authorList>
    </citation>
    <scope>NUCLEOTIDE SEQUENCE [LARGE SCALE GENOMIC DNA]</scope>
    <source>
        <strain evidence="3 4">1311</strain>
    </source>
</reference>
<feature type="domain" description="Aminoglycoside phosphotransferase" evidence="2">
    <location>
        <begin position="35"/>
        <end position="269"/>
    </location>
</feature>
<dbReference type="Gene3D" id="3.30.200.20">
    <property type="entry name" value="Phosphorylase Kinase, domain 1"/>
    <property type="match status" value="1"/>
</dbReference>
<dbReference type="PANTHER" id="PTHR21064">
    <property type="entry name" value="AMINOGLYCOSIDE PHOSPHOTRANSFERASE DOMAIN-CONTAINING PROTEIN-RELATED"/>
    <property type="match status" value="1"/>
</dbReference>
<keyword evidence="4" id="KW-1185">Reference proteome</keyword>
<dbReference type="InterPro" id="IPR011009">
    <property type="entry name" value="Kinase-like_dom_sf"/>
</dbReference>
<dbReference type="SUPFAM" id="SSF56112">
    <property type="entry name" value="Protein kinase-like (PK-like)"/>
    <property type="match status" value="1"/>
</dbReference>
<organism evidence="3 4">
    <name type="scientific">Roseomonas marmotae</name>
    <dbReference type="NCBI Taxonomy" id="2768161"/>
    <lineage>
        <taxon>Bacteria</taxon>
        <taxon>Pseudomonadati</taxon>
        <taxon>Pseudomonadota</taxon>
        <taxon>Alphaproteobacteria</taxon>
        <taxon>Acetobacterales</taxon>
        <taxon>Roseomonadaceae</taxon>
        <taxon>Roseomonas</taxon>
    </lineage>
</organism>
<dbReference type="InterPro" id="IPR050249">
    <property type="entry name" value="Pseudomonas-type_ThrB"/>
</dbReference>
<evidence type="ECO:0000313" key="3">
    <source>
        <dbReference type="EMBL" id="MBO1073945.1"/>
    </source>
</evidence>
<evidence type="ECO:0000313" key="4">
    <source>
        <dbReference type="Proteomes" id="UP001518990"/>
    </source>
</evidence>
<evidence type="ECO:0000256" key="1">
    <source>
        <dbReference type="ARBA" id="ARBA00038240"/>
    </source>
</evidence>
<gene>
    <name evidence="3" type="ORF">IAI60_04935</name>
</gene>
<dbReference type="InterPro" id="IPR002575">
    <property type="entry name" value="Aminoglycoside_PTrfase"/>
</dbReference>
<sequence>MYEAPFLEHLHRLLRGALPRWGLAADAPLSLLNVSENATFLAGEGAGRLVLRVYRKGYHQPEEMESELAWIGALRAAGVVETPAPVPARDGRLLQALEDGAATRHAVAFAHMAGREPASDLPRCFRQLGGISARLHAHGRAWAPPAGFTRKRWDLGTMLGPDGHWGDWRAATGLDADGVALLADVVEALRGILARYGDAPERFGLVHADLRLTNLLVEGERLGVIDFDDCGFSWYLYDFAAAVSFMEDDPLVPALMAAWVDGYRAVAPLPETEVALLPAFVMLRRMLLTAWLATHAETPTGQELGAGYTAGTVALGRDFLRRHPGMMVA</sequence>
<dbReference type="Gene3D" id="3.90.1200.10">
    <property type="match status" value="1"/>
</dbReference>
<dbReference type="PANTHER" id="PTHR21064:SF6">
    <property type="entry name" value="AMINOGLYCOSIDE PHOSPHOTRANSFERASE DOMAIN-CONTAINING PROTEIN"/>
    <property type="match status" value="1"/>
</dbReference>
<accession>A0ABS3K908</accession>
<name>A0ABS3K908_9PROT</name>
<dbReference type="RefSeq" id="WP_207445522.1">
    <property type="nucleotide sequence ID" value="NZ_CP061091.1"/>
</dbReference>
<dbReference type="Proteomes" id="UP001518990">
    <property type="component" value="Unassembled WGS sequence"/>
</dbReference>
<dbReference type="Pfam" id="PF01636">
    <property type="entry name" value="APH"/>
    <property type="match status" value="1"/>
</dbReference>
<comment type="caution">
    <text evidence="3">The sequence shown here is derived from an EMBL/GenBank/DDBJ whole genome shotgun (WGS) entry which is preliminary data.</text>
</comment>
<dbReference type="EMBL" id="JACTNF010000003">
    <property type="protein sequence ID" value="MBO1073945.1"/>
    <property type="molecule type" value="Genomic_DNA"/>
</dbReference>
<comment type="similarity">
    <text evidence="1">Belongs to the pseudomonas-type ThrB family.</text>
</comment>
<evidence type="ECO:0000259" key="2">
    <source>
        <dbReference type="Pfam" id="PF01636"/>
    </source>
</evidence>
<protein>
    <submittedName>
        <fullName evidence="3">Phosphotransferase</fullName>
    </submittedName>
</protein>